<evidence type="ECO:0000256" key="6">
    <source>
        <dbReference type="ARBA" id="ARBA00023033"/>
    </source>
</evidence>
<dbReference type="Gene3D" id="3.50.50.60">
    <property type="entry name" value="FAD/NAD(P)-binding domain"/>
    <property type="match status" value="3"/>
</dbReference>
<dbReference type="InterPro" id="IPR036188">
    <property type="entry name" value="FAD/NAD-bd_sf"/>
</dbReference>
<evidence type="ECO:0000313" key="7">
    <source>
        <dbReference type="EMBL" id="KAE8374366.1"/>
    </source>
</evidence>
<dbReference type="FunFam" id="3.50.50.60:FF:000228">
    <property type="entry name" value="FAD-containing monooxygenase EthA"/>
    <property type="match status" value="1"/>
</dbReference>
<protein>
    <recommendedName>
        <fullName evidence="9">Monooxygenase</fullName>
    </recommendedName>
</protein>
<sequence>MEFNHDIIIIGAGISGINVAYHVQTELPNYSYIILEEREAMGGTWDLFQYPGIRSDSDLITYGFSWYPWNQSRPIAEGKAIATYIKEAAAQFGIDQHIYFQHRVTQAAWSDTKQKWTLIAEHAGLEKLYTATFVAFGTGYYDYNQPLPADIPGMDQFTGTLIHPQFWPKEVNYTDQKIVVIGSGATAVTLIPKLAETAERVTMLQRSPTYILSVPNAEIKKTWIDYLLPRTIAQSYHRLSWFLPHRLFFLFCQSLPQFSGWLLRWRMIKELPDNISHDPHFNPRYAPWDQRLCVSPDGDFYQALYTGKVDIKTDSIEAVTSSGIKLKSGEFLDADIIITATGLKLQLAGGVKLEINKEPCNLAEKYLWRGIMLQDVPNAFFFIGYTNASWTLGVDASAAFSTRLIKHLSSKDATAAVPRVPDRLKLQPRRVLDLSSTYITKADKNMPKAADQGSWLPRNNYISDLWFAKYGRLNDLEIITQHRVGKD</sequence>
<keyword evidence="5" id="KW-0560">Oxidoreductase</keyword>
<dbReference type="InterPro" id="IPR020946">
    <property type="entry name" value="Flavin_mOase-like"/>
</dbReference>
<evidence type="ECO:0008006" key="9">
    <source>
        <dbReference type="Google" id="ProtNLM"/>
    </source>
</evidence>
<dbReference type="AlphaFoldDB" id="A0A5N7AYD8"/>
<proteinExistence type="predicted"/>
<dbReference type="GO" id="GO:0050660">
    <property type="term" value="F:flavin adenine dinucleotide binding"/>
    <property type="evidence" value="ECO:0007669"/>
    <property type="project" value="InterPro"/>
</dbReference>
<keyword evidence="8" id="KW-1185">Reference proteome</keyword>
<dbReference type="PANTHER" id="PTHR43872:SF1">
    <property type="entry name" value="MONOOXYGENASE, PUTATIVE (AFU_ORTHOLOGUE AFUA_8G02570)-RELATED"/>
    <property type="match status" value="1"/>
</dbReference>
<evidence type="ECO:0000256" key="3">
    <source>
        <dbReference type="ARBA" id="ARBA00022827"/>
    </source>
</evidence>
<evidence type="ECO:0000256" key="5">
    <source>
        <dbReference type="ARBA" id="ARBA00023002"/>
    </source>
</evidence>
<keyword evidence="3" id="KW-0274">FAD</keyword>
<keyword evidence="2" id="KW-0285">Flavoprotein</keyword>
<dbReference type="OrthoDB" id="66881at2759"/>
<name>A0A5N7AYD8_9EURO</name>
<comment type="cofactor">
    <cofactor evidence="1">
        <name>FAD</name>
        <dbReference type="ChEBI" id="CHEBI:57692"/>
    </cofactor>
</comment>
<dbReference type="SUPFAM" id="SSF51905">
    <property type="entry name" value="FAD/NAD(P)-binding domain"/>
    <property type="match status" value="1"/>
</dbReference>
<evidence type="ECO:0000256" key="2">
    <source>
        <dbReference type="ARBA" id="ARBA00022630"/>
    </source>
</evidence>
<dbReference type="Proteomes" id="UP000326198">
    <property type="component" value="Unassembled WGS sequence"/>
</dbReference>
<dbReference type="Pfam" id="PF00743">
    <property type="entry name" value="FMO-like"/>
    <property type="match status" value="1"/>
</dbReference>
<evidence type="ECO:0000313" key="8">
    <source>
        <dbReference type="Proteomes" id="UP000326198"/>
    </source>
</evidence>
<dbReference type="GO" id="GO:0004499">
    <property type="term" value="F:N,N-dimethylaniline monooxygenase activity"/>
    <property type="evidence" value="ECO:0007669"/>
    <property type="project" value="InterPro"/>
</dbReference>
<dbReference type="PANTHER" id="PTHR43872">
    <property type="entry name" value="MONOOXYGENASE, PUTATIVE (AFU_ORTHOLOGUE AFUA_8G02570)-RELATED"/>
    <property type="match status" value="1"/>
</dbReference>
<keyword evidence="4" id="KW-0521">NADP</keyword>
<organism evidence="7 8">
    <name type="scientific">Aspergillus bertholletiae</name>
    <dbReference type="NCBI Taxonomy" id="1226010"/>
    <lineage>
        <taxon>Eukaryota</taxon>
        <taxon>Fungi</taxon>
        <taxon>Dikarya</taxon>
        <taxon>Ascomycota</taxon>
        <taxon>Pezizomycotina</taxon>
        <taxon>Eurotiomycetes</taxon>
        <taxon>Eurotiomycetidae</taxon>
        <taxon>Eurotiales</taxon>
        <taxon>Aspergillaceae</taxon>
        <taxon>Aspergillus</taxon>
        <taxon>Aspergillus subgen. Circumdati</taxon>
    </lineage>
</organism>
<reference evidence="7 8" key="1">
    <citation type="submission" date="2019-04" db="EMBL/GenBank/DDBJ databases">
        <title>Friends and foes A comparative genomics studyof 23 Aspergillus species from section Flavi.</title>
        <authorList>
            <consortium name="DOE Joint Genome Institute"/>
            <person name="Kjaerbolling I."/>
            <person name="Vesth T."/>
            <person name="Frisvad J.C."/>
            <person name="Nybo J.L."/>
            <person name="Theobald S."/>
            <person name="Kildgaard S."/>
            <person name="Isbrandt T."/>
            <person name="Kuo A."/>
            <person name="Sato A."/>
            <person name="Lyhne E.K."/>
            <person name="Kogle M.E."/>
            <person name="Wiebenga A."/>
            <person name="Kun R.S."/>
            <person name="Lubbers R.J."/>
            <person name="Makela M.R."/>
            <person name="Barry K."/>
            <person name="Chovatia M."/>
            <person name="Clum A."/>
            <person name="Daum C."/>
            <person name="Haridas S."/>
            <person name="He G."/>
            <person name="LaButti K."/>
            <person name="Lipzen A."/>
            <person name="Mondo S."/>
            <person name="Riley R."/>
            <person name="Salamov A."/>
            <person name="Simmons B.A."/>
            <person name="Magnuson J.K."/>
            <person name="Henrissat B."/>
            <person name="Mortensen U.H."/>
            <person name="Larsen T.O."/>
            <person name="Devries R.P."/>
            <person name="Grigoriev I.V."/>
            <person name="Machida M."/>
            <person name="Baker S.E."/>
            <person name="Andersen M.R."/>
        </authorList>
    </citation>
    <scope>NUCLEOTIDE SEQUENCE [LARGE SCALE GENOMIC DNA]</scope>
    <source>
        <strain evidence="7 8">IBT 29228</strain>
    </source>
</reference>
<evidence type="ECO:0000256" key="1">
    <source>
        <dbReference type="ARBA" id="ARBA00001974"/>
    </source>
</evidence>
<dbReference type="GO" id="GO:0050661">
    <property type="term" value="F:NADP binding"/>
    <property type="evidence" value="ECO:0007669"/>
    <property type="project" value="InterPro"/>
</dbReference>
<accession>A0A5N7AYD8</accession>
<dbReference type="InterPro" id="IPR051820">
    <property type="entry name" value="FAD-binding_MO"/>
</dbReference>
<keyword evidence="6" id="KW-0503">Monooxygenase</keyword>
<evidence type="ECO:0000256" key="4">
    <source>
        <dbReference type="ARBA" id="ARBA00022857"/>
    </source>
</evidence>
<gene>
    <name evidence="7" type="ORF">BDV26DRAFT_270204</name>
</gene>
<dbReference type="EMBL" id="ML736287">
    <property type="protein sequence ID" value="KAE8374366.1"/>
    <property type="molecule type" value="Genomic_DNA"/>
</dbReference>